<proteinExistence type="predicted"/>
<sequence length="94" mass="11330">MQHRLYRGFFISVSLLTYWFSVYNPYMSRTCLVYVPFLYRYGIYTGNQHNTYLSNKKRYISRYEAKPNLGYLIRDKYRSITSDLVELLKTASVL</sequence>
<feature type="transmembrane region" description="Helical" evidence="1">
    <location>
        <begin position="6"/>
        <end position="23"/>
    </location>
</feature>
<dbReference type="HOGENOM" id="CLU_2383180_0_0_10"/>
<dbReference type="AlphaFoldDB" id="G8TNW2"/>
<dbReference type="KEGG" id="nko:Niako_5816"/>
<dbReference type="STRING" id="700598.Niako_5816"/>
<evidence type="ECO:0000313" key="2">
    <source>
        <dbReference type="EMBL" id="AEW02047.1"/>
    </source>
</evidence>
<keyword evidence="1" id="KW-1133">Transmembrane helix</keyword>
<evidence type="ECO:0000256" key="1">
    <source>
        <dbReference type="SAM" id="Phobius"/>
    </source>
</evidence>
<reference evidence="2 3" key="1">
    <citation type="submission" date="2011-12" db="EMBL/GenBank/DDBJ databases">
        <title>The complete genome of Niastella koreensis GR20-10.</title>
        <authorList>
            <consortium name="US DOE Joint Genome Institute (JGI-PGF)"/>
            <person name="Lucas S."/>
            <person name="Han J."/>
            <person name="Lapidus A."/>
            <person name="Bruce D."/>
            <person name="Goodwin L."/>
            <person name="Pitluck S."/>
            <person name="Peters L."/>
            <person name="Kyrpides N."/>
            <person name="Mavromatis K."/>
            <person name="Ivanova N."/>
            <person name="Mikhailova N."/>
            <person name="Davenport K."/>
            <person name="Saunders E."/>
            <person name="Detter J.C."/>
            <person name="Tapia R."/>
            <person name="Han C."/>
            <person name="Land M."/>
            <person name="Hauser L."/>
            <person name="Markowitz V."/>
            <person name="Cheng J.-F."/>
            <person name="Hugenholtz P."/>
            <person name="Woyke T."/>
            <person name="Wu D."/>
            <person name="Tindall B."/>
            <person name="Pomrenke H."/>
            <person name="Brambilla E."/>
            <person name="Klenk H.-P."/>
            <person name="Eisen J.A."/>
        </authorList>
    </citation>
    <scope>NUCLEOTIDE SEQUENCE [LARGE SCALE GENOMIC DNA]</scope>
    <source>
        <strain evidence="3">DSM 17620 / KACC 11465 / NBRC 106392 / GR20-10</strain>
    </source>
</reference>
<evidence type="ECO:0000313" key="3">
    <source>
        <dbReference type="Proteomes" id="UP000005438"/>
    </source>
</evidence>
<dbReference type="EMBL" id="CP003178">
    <property type="protein sequence ID" value="AEW02047.1"/>
    <property type="molecule type" value="Genomic_DNA"/>
</dbReference>
<keyword evidence="1" id="KW-0812">Transmembrane</keyword>
<accession>G8TNW2</accession>
<organism evidence="2 3">
    <name type="scientific">Niastella koreensis (strain DSM 17620 / KACC 11465 / NBRC 106392 / GR20-10)</name>
    <dbReference type="NCBI Taxonomy" id="700598"/>
    <lineage>
        <taxon>Bacteria</taxon>
        <taxon>Pseudomonadati</taxon>
        <taxon>Bacteroidota</taxon>
        <taxon>Chitinophagia</taxon>
        <taxon>Chitinophagales</taxon>
        <taxon>Chitinophagaceae</taxon>
        <taxon>Niastella</taxon>
    </lineage>
</organism>
<dbReference type="Proteomes" id="UP000005438">
    <property type="component" value="Chromosome"/>
</dbReference>
<name>G8TNW2_NIAKG</name>
<gene>
    <name evidence="2" type="ordered locus">Niako_5816</name>
</gene>
<protein>
    <submittedName>
        <fullName evidence="2">Uncharacterized protein</fullName>
    </submittedName>
</protein>
<keyword evidence="1" id="KW-0472">Membrane</keyword>